<evidence type="ECO:0000259" key="2">
    <source>
        <dbReference type="Pfam" id="PF22778"/>
    </source>
</evidence>
<dbReference type="PANTHER" id="PTHR34599:SF1">
    <property type="entry name" value="PHOSPHATIDIC ACID PHOSPHATASE TYPE 2_HALOPEROXIDASE DOMAIN-CONTAINING PROTEIN"/>
    <property type="match status" value="1"/>
</dbReference>
<dbReference type="AlphaFoldDB" id="A0A0S4QSB3"/>
<dbReference type="InterPro" id="IPR055161">
    <property type="entry name" value="NapH1-like_2nd"/>
</dbReference>
<dbReference type="SUPFAM" id="SSF48317">
    <property type="entry name" value="Acid phosphatase/Vanadium-dependent haloperoxidase"/>
    <property type="match status" value="1"/>
</dbReference>
<gene>
    <name evidence="3" type="ORF">Ga0074812_11789</name>
</gene>
<dbReference type="Gene3D" id="1.10.606.20">
    <property type="match status" value="1"/>
</dbReference>
<keyword evidence="4" id="KW-1185">Reference proteome</keyword>
<dbReference type="RefSeq" id="WP_091280867.1">
    <property type="nucleotide sequence ID" value="NZ_FAOZ01000017.1"/>
</dbReference>
<evidence type="ECO:0000313" key="3">
    <source>
        <dbReference type="EMBL" id="CUU58180.1"/>
    </source>
</evidence>
<feature type="chain" id="PRO_5006626456" evidence="1">
    <location>
        <begin position="37"/>
        <end position="445"/>
    </location>
</feature>
<dbReference type="EMBL" id="FAOZ01000017">
    <property type="protein sequence ID" value="CUU58180.1"/>
    <property type="molecule type" value="Genomic_DNA"/>
</dbReference>
<dbReference type="PANTHER" id="PTHR34599">
    <property type="entry name" value="PEROXIDASE-RELATED"/>
    <property type="match status" value="1"/>
</dbReference>
<accession>A0A0S4QSB3</accession>
<evidence type="ECO:0000313" key="4">
    <source>
        <dbReference type="Proteomes" id="UP000198802"/>
    </source>
</evidence>
<feature type="domain" description="Vanadium-dependent haloperoxidase NapH1-like second helical-bundle" evidence="2">
    <location>
        <begin position="298"/>
        <end position="432"/>
    </location>
</feature>
<dbReference type="InterPro" id="IPR052559">
    <property type="entry name" value="V-haloperoxidase"/>
</dbReference>
<dbReference type="Pfam" id="PF22778">
    <property type="entry name" value="VCPO_2nd"/>
    <property type="match status" value="1"/>
</dbReference>
<dbReference type="CDD" id="cd03398">
    <property type="entry name" value="PAP2_haloperoxidase"/>
    <property type="match status" value="1"/>
</dbReference>
<dbReference type="InterPro" id="IPR036938">
    <property type="entry name" value="PAP2/HPO_sf"/>
</dbReference>
<proteinExistence type="predicted"/>
<name>A0A0S4QSB3_9ACTN</name>
<dbReference type="Proteomes" id="UP000198802">
    <property type="component" value="Unassembled WGS sequence"/>
</dbReference>
<protein>
    <submittedName>
        <fullName evidence="3">PAP2 superfamily protein</fullName>
    </submittedName>
</protein>
<reference evidence="4" key="1">
    <citation type="submission" date="2015-11" db="EMBL/GenBank/DDBJ databases">
        <authorList>
            <person name="Varghese N."/>
        </authorList>
    </citation>
    <scope>NUCLEOTIDE SEQUENCE [LARGE SCALE GENOMIC DNA]</scope>
    <source>
        <strain evidence="4">DSM 45899</strain>
    </source>
</reference>
<sequence length="445" mass="46273">MPLSRARTRPLARALLLTATLAAATLASTTTTGAVAAPAPTGSTSSTGPGADVVLDWYDITAQTVAAAALPAQVTNSRIWAVSWLAADRAIASRPGGPGGSGGHGGPGRNDADFAAAAFATAIHDGLAAQVPARTAELDAALTATLAEVPDGKDETAGISAGRRAARALLAERAGDGLDVASVNAPYTPPAEAPGIWRPTPPAYAPAVGSGQGKGRTFLLGPANRFRPGPPDPLGSPAYQRDLAEVRAVGSVDSTVRTAEQTDVAKFWAQSSLAGYTAILRGLVEQEGTRPLAWQTHLVATFHQVTIDAQIAGYEAKYVYTRWRPVTAIRFADTDGDPTTVADPNWTPLIATPAHPEYPSGHATYAGAAQRVLEAFTGSGPARPIAVTSATAPGVTRTYSSWRQATQDNIDARVWEGVHFRHTDEIGAQLGRTVAAYDLRRIDLR</sequence>
<keyword evidence="1" id="KW-0732">Signal</keyword>
<organism evidence="3 4">
    <name type="scientific">Parafrankia irregularis</name>
    <dbReference type="NCBI Taxonomy" id="795642"/>
    <lineage>
        <taxon>Bacteria</taxon>
        <taxon>Bacillati</taxon>
        <taxon>Actinomycetota</taxon>
        <taxon>Actinomycetes</taxon>
        <taxon>Frankiales</taxon>
        <taxon>Frankiaceae</taxon>
        <taxon>Parafrankia</taxon>
    </lineage>
</organism>
<evidence type="ECO:0000256" key="1">
    <source>
        <dbReference type="SAM" id="SignalP"/>
    </source>
</evidence>
<feature type="signal peptide" evidence="1">
    <location>
        <begin position="1"/>
        <end position="36"/>
    </location>
</feature>